<keyword evidence="1" id="KW-0472">Membrane</keyword>
<comment type="caution">
    <text evidence="3">The sequence shown here is derived from an EMBL/GenBank/DDBJ whole genome shotgun (WGS) entry which is preliminary data.</text>
</comment>
<dbReference type="EMBL" id="BQKY01000018">
    <property type="protein sequence ID" value="GJN94671.1"/>
    <property type="molecule type" value="Genomic_DNA"/>
</dbReference>
<feature type="transmembrane region" description="Helical" evidence="1">
    <location>
        <begin position="12"/>
        <end position="35"/>
    </location>
</feature>
<evidence type="ECO:0000256" key="1">
    <source>
        <dbReference type="SAM" id="Phobius"/>
    </source>
</evidence>
<evidence type="ECO:0000313" key="4">
    <source>
        <dbReference type="Proteomes" id="UP001342314"/>
    </source>
</evidence>
<feature type="transmembrane region" description="Helical" evidence="1">
    <location>
        <begin position="200"/>
        <end position="224"/>
    </location>
</feature>
<dbReference type="PANTHER" id="PTHR40465">
    <property type="entry name" value="CHROMOSOME 1, WHOLE GENOME SHOTGUN SEQUENCE"/>
    <property type="match status" value="1"/>
</dbReference>
<dbReference type="AlphaFoldDB" id="A0AAV5GQJ7"/>
<keyword evidence="1" id="KW-1133">Transmembrane helix</keyword>
<feature type="transmembrane region" description="Helical" evidence="1">
    <location>
        <begin position="157"/>
        <end position="179"/>
    </location>
</feature>
<name>A0AAV5GQJ7_9BASI</name>
<feature type="transmembrane region" description="Helical" evidence="1">
    <location>
        <begin position="116"/>
        <end position="137"/>
    </location>
</feature>
<proteinExistence type="predicted"/>
<keyword evidence="4" id="KW-1185">Reference proteome</keyword>
<dbReference type="PANTHER" id="PTHR40465:SF1">
    <property type="entry name" value="DUF6534 DOMAIN-CONTAINING PROTEIN"/>
    <property type="match status" value="1"/>
</dbReference>
<feature type="transmembrane region" description="Helical" evidence="1">
    <location>
        <begin position="42"/>
        <end position="67"/>
    </location>
</feature>
<evidence type="ECO:0000259" key="2">
    <source>
        <dbReference type="Pfam" id="PF20152"/>
    </source>
</evidence>
<dbReference type="Pfam" id="PF20152">
    <property type="entry name" value="DUF6534"/>
    <property type="match status" value="1"/>
</dbReference>
<gene>
    <name evidence="3" type="ORF">Rhopal_007762-T1</name>
</gene>
<dbReference type="InterPro" id="IPR045339">
    <property type="entry name" value="DUF6534"/>
</dbReference>
<accession>A0AAV5GQJ7</accession>
<evidence type="ECO:0000313" key="3">
    <source>
        <dbReference type="EMBL" id="GJN94671.1"/>
    </source>
</evidence>
<protein>
    <recommendedName>
        <fullName evidence="2">DUF6534 domain-containing protein</fullName>
    </recommendedName>
</protein>
<keyword evidence="1" id="KW-0812">Transmembrane</keyword>
<feature type="transmembrane region" description="Helical" evidence="1">
    <location>
        <begin position="87"/>
        <end position="104"/>
    </location>
</feature>
<organism evidence="3 4">
    <name type="scientific">Rhodotorula paludigena</name>
    <dbReference type="NCBI Taxonomy" id="86838"/>
    <lineage>
        <taxon>Eukaryota</taxon>
        <taxon>Fungi</taxon>
        <taxon>Dikarya</taxon>
        <taxon>Basidiomycota</taxon>
        <taxon>Pucciniomycotina</taxon>
        <taxon>Microbotryomycetes</taxon>
        <taxon>Sporidiobolales</taxon>
        <taxon>Sporidiobolaceae</taxon>
        <taxon>Rhodotorula</taxon>
    </lineage>
</organism>
<sequence length="239" mass="26978">MQFALTQVAQPVLIASFVTCSLYGLLLFLIITYFVRFRTDRLVFRLLVGFYLLSATADTAIECGWAYGYTISAFSDPTVYTAIPWPYIGYAVLGPNVLLAQGFYTWRVWIISNKKAWPLASVMLLIQVAACCLAFYLTHWAATADSILSFQDIKPVMYAWLGCGLLCDILITSAITWYLMLKPRRERAGVAMRDGVLRQIVIKSFQTNALSLTIQLAVLLTIVMSSETMWYTVPGKFRR</sequence>
<feature type="domain" description="DUF6534" evidence="2">
    <location>
        <begin position="165"/>
        <end position="231"/>
    </location>
</feature>
<dbReference type="Proteomes" id="UP001342314">
    <property type="component" value="Unassembled WGS sequence"/>
</dbReference>
<reference evidence="3 4" key="1">
    <citation type="submission" date="2021-12" db="EMBL/GenBank/DDBJ databases">
        <title>High titer production of polyol ester of fatty acids by Rhodotorula paludigena BS15 towards product separation-free biomass refinery.</title>
        <authorList>
            <person name="Mano J."/>
            <person name="Ono H."/>
            <person name="Tanaka T."/>
            <person name="Naito K."/>
            <person name="Sushida H."/>
            <person name="Ike M."/>
            <person name="Tokuyasu K."/>
            <person name="Kitaoka M."/>
        </authorList>
    </citation>
    <scope>NUCLEOTIDE SEQUENCE [LARGE SCALE GENOMIC DNA]</scope>
    <source>
        <strain evidence="3 4">BS15</strain>
    </source>
</reference>